<name>A0ACC0J838_CHOFU</name>
<accession>A0ACC0J838</accession>
<proteinExistence type="predicted"/>
<evidence type="ECO:0000313" key="2">
    <source>
        <dbReference type="Proteomes" id="UP001064048"/>
    </source>
</evidence>
<dbReference type="Proteomes" id="UP001064048">
    <property type="component" value="Chromosome 14"/>
</dbReference>
<protein>
    <submittedName>
        <fullName evidence="1">Uncharacterized protein</fullName>
    </submittedName>
</protein>
<reference evidence="1 2" key="1">
    <citation type="journal article" date="2022" name="Genome Biol. Evol.">
        <title>The Spruce Budworm Genome: Reconstructing the Evolutionary History of Antifreeze Proteins.</title>
        <authorList>
            <person name="Beliveau C."/>
            <person name="Gagne P."/>
            <person name="Picq S."/>
            <person name="Vernygora O."/>
            <person name="Keeling C.I."/>
            <person name="Pinkney K."/>
            <person name="Doucet D."/>
            <person name="Wen F."/>
            <person name="Johnston J.S."/>
            <person name="Maaroufi H."/>
            <person name="Boyle B."/>
            <person name="Laroche J."/>
            <person name="Dewar K."/>
            <person name="Juretic N."/>
            <person name="Blackburn G."/>
            <person name="Nisole A."/>
            <person name="Brunet B."/>
            <person name="Brandao M."/>
            <person name="Lumley L."/>
            <person name="Duan J."/>
            <person name="Quan G."/>
            <person name="Lucarotti C.J."/>
            <person name="Roe A.D."/>
            <person name="Sperling F.A.H."/>
            <person name="Levesque R.C."/>
            <person name="Cusson M."/>
        </authorList>
    </citation>
    <scope>NUCLEOTIDE SEQUENCE [LARGE SCALE GENOMIC DNA]</scope>
    <source>
        <strain evidence="1">Glfc:IPQL:Cfum</strain>
    </source>
</reference>
<gene>
    <name evidence="1" type="ORF">MSG28_008811</name>
</gene>
<keyword evidence="2" id="KW-1185">Reference proteome</keyword>
<organism evidence="1 2">
    <name type="scientific">Choristoneura fumiferana</name>
    <name type="common">Spruce budworm moth</name>
    <name type="synonym">Archips fumiferana</name>
    <dbReference type="NCBI Taxonomy" id="7141"/>
    <lineage>
        <taxon>Eukaryota</taxon>
        <taxon>Metazoa</taxon>
        <taxon>Ecdysozoa</taxon>
        <taxon>Arthropoda</taxon>
        <taxon>Hexapoda</taxon>
        <taxon>Insecta</taxon>
        <taxon>Pterygota</taxon>
        <taxon>Neoptera</taxon>
        <taxon>Endopterygota</taxon>
        <taxon>Lepidoptera</taxon>
        <taxon>Glossata</taxon>
        <taxon>Ditrysia</taxon>
        <taxon>Tortricoidea</taxon>
        <taxon>Tortricidae</taxon>
        <taxon>Tortricinae</taxon>
        <taxon>Choristoneura</taxon>
    </lineage>
</organism>
<evidence type="ECO:0000313" key="1">
    <source>
        <dbReference type="EMBL" id="KAI8420275.1"/>
    </source>
</evidence>
<comment type="caution">
    <text evidence="1">The sequence shown here is derived from an EMBL/GenBank/DDBJ whole genome shotgun (WGS) entry which is preliminary data.</text>
</comment>
<dbReference type="EMBL" id="CM046114">
    <property type="protein sequence ID" value="KAI8420275.1"/>
    <property type="molecule type" value="Genomic_DNA"/>
</dbReference>
<sequence>MLYLIAKSLRIILYLNFFSMFVRSCGEDVVFHSEGVVIIGRKLLTLFDNKPFAAFWNIPYAKPPTGLFRFKPPKMQDAFSCNSCNFSTHINDTRWSTLEDDCLRLSVYSPLSQNKSTYYPVMVWLHESSDFQRPDFLINEGVVVVTVSYRTDILGFLNTEDEFAPGNMGAKDILLALKWVRDNINKFNGDSSTVTVLGSGKAATLVASLLISSAADDLYKRVIIQSGSALSPADYRSYSFEIANKLYRNLNGPFDKLNRTKLYELLINASSKDLMSASQDLFDSTEVRDNQRLINSFGPTIEKVKKHSFVHKLPLNVYKSRMTNNIADVMIGYTNLESLHKLKGLVENRKLLKYLNYNFQYLVPFEGAVDEYSSKRYRKILRKIMEFYFVNGTIGERSLRRYAKYVSDQVIYPLIRQARLHAEVSCSKVYLYRFAYRGTLNAGWHSSVGDLNLSGATLGDEICYLFKCKLPNDVYNRAAASNERHFIKKIARLWTNFAKYGNPTPEDDDQCLGNLRWDPLRKLCGSTNNNYVHDLPKESGGYQKSVVAYQNPFTGDYCVHKSHPPKGYMNALPSPESTDSGVSDEYEPLKPTVGIPDSDNDGVRMIMFNDWSKRRDASLDGSRFICMDSQGFGLRNLCSRIFSKSFYVVPGPVEAFRRVLWCWMSANDT</sequence>